<evidence type="ECO:0000313" key="2">
    <source>
        <dbReference type="EMBL" id="MCI83141.1"/>
    </source>
</evidence>
<dbReference type="GO" id="GO:0043531">
    <property type="term" value="F:ADP binding"/>
    <property type="evidence" value="ECO:0007669"/>
    <property type="project" value="InterPro"/>
</dbReference>
<sequence length="60" mass="6974">MGKTTLAQLVFKDHRIKEQFEMKAWVYVTQSNDLVRLTQSILESFQSSAADSQDLEILQR</sequence>
<organism evidence="2 3">
    <name type="scientific">Trifolium medium</name>
    <dbReference type="NCBI Taxonomy" id="97028"/>
    <lineage>
        <taxon>Eukaryota</taxon>
        <taxon>Viridiplantae</taxon>
        <taxon>Streptophyta</taxon>
        <taxon>Embryophyta</taxon>
        <taxon>Tracheophyta</taxon>
        <taxon>Spermatophyta</taxon>
        <taxon>Magnoliopsida</taxon>
        <taxon>eudicotyledons</taxon>
        <taxon>Gunneridae</taxon>
        <taxon>Pentapetalae</taxon>
        <taxon>rosids</taxon>
        <taxon>fabids</taxon>
        <taxon>Fabales</taxon>
        <taxon>Fabaceae</taxon>
        <taxon>Papilionoideae</taxon>
        <taxon>50 kb inversion clade</taxon>
        <taxon>NPAAA clade</taxon>
        <taxon>Hologalegina</taxon>
        <taxon>IRL clade</taxon>
        <taxon>Trifolieae</taxon>
        <taxon>Trifolium</taxon>
    </lineage>
</organism>
<dbReference type="EMBL" id="LXQA011059949">
    <property type="protein sequence ID" value="MCI83141.1"/>
    <property type="molecule type" value="Genomic_DNA"/>
</dbReference>
<dbReference type="SUPFAM" id="SSF52540">
    <property type="entry name" value="P-loop containing nucleoside triphosphate hydrolases"/>
    <property type="match status" value="1"/>
</dbReference>
<keyword evidence="3" id="KW-1185">Reference proteome</keyword>
<dbReference type="InterPro" id="IPR027417">
    <property type="entry name" value="P-loop_NTPase"/>
</dbReference>
<protein>
    <submittedName>
        <fullName evidence="2">CC-NBS-LRR resistance protein</fullName>
    </submittedName>
</protein>
<dbReference type="InterPro" id="IPR002182">
    <property type="entry name" value="NB-ARC"/>
</dbReference>
<feature type="domain" description="NB-ARC" evidence="1">
    <location>
        <begin position="1"/>
        <end position="54"/>
    </location>
</feature>
<evidence type="ECO:0000259" key="1">
    <source>
        <dbReference type="Pfam" id="PF00931"/>
    </source>
</evidence>
<feature type="non-terminal residue" evidence="2">
    <location>
        <position position="60"/>
    </location>
</feature>
<dbReference type="Pfam" id="PF00931">
    <property type="entry name" value="NB-ARC"/>
    <property type="match status" value="1"/>
</dbReference>
<comment type="caution">
    <text evidence="2">The sequence shown here is derived from an EMBL/GenBank/DDBJ whole genome shotgun (WGS) entry which is preliminary data.</text>
</comment>
<reference evidence="2 3" key="1">
    <citation type="journal article" date="2018" name="Front. Plant Sci.">
        <title>Red Clover (Trifolium pratense) and Zigzag Clover (T. medium) - A Picture of Genomic Similarities and Differences.</title>
        <authorList>
            <person name="Dluhosova J."/>
            <person name="Istvanek J."/>
            <person name="Nedelnik J."/>
            <person name="Repkova J."/>
        </authorList>
    </citation>
    <scope>NUCLEOTIDE SEQUENCE [LARGE SCALE GENOMIC DNA]</scope>
    <source>
        <strain evidence="3">cv. 10/8</strain>
        <tissue evidence="2">Leaf</tissue>
    </source>
</reference>
<dbReference type="Gene3D" id="3.40.50.300">
    <property type="entry name" value="P-loop containing nucleotide triphosphate hydrolases"/>
    <property type="match status" value="1"/>
</dbReference>
<proteinExistence type="predicted"/>
<accession>A0A392V884</accession>
<evidence type="ECO:0000313" key="3">
    <source>
        <dbReference type="Proteomes" id="UP000265520"/>
    </source>
</evidence>
<dbReference type="AlphaFoldDB" id="A0A392V884"/>
<name>A0A392V884_9FABA</name>
<dbReference type="Proteomes" id="UP000265520">
    <property type="component" value="Unassembled WGS sequence"/>
</dbReference>